<dbReference type="Gene3D" id="1.20.120.530">
    <property type="entry name" value="GntR ligand-binding domain-like"/>
    <property type="match status" value="1"/>
</dbReference>
<dbReference type="InterPro" id="IPR036388">
    <property type="entry name" value="WH-like_DNA-bd_sf"/>
</dbReference>
<dbReference type="Proteomes" id="UP000228552">
    <property type="component" value="Chromosome"/>
</dbReference>
<dbReference type="Pfam" id="PF00392">
    <property type="entry name" value="GntR"/>
    <property type="match status" value="1"/>
</dbReference>
<keyword evidence="1" id="KW-0805">Transcription regulation</keyword>
<sequence>MKRKKEVFTLFEKIEIKRKTLASIAYDTIKAGIVSGEINNSLSLSENTLAKILNMSRTPIREAIKRLEAESYLKSVDGVGLIVQELSLKDLAEIYEVRIALEKVALESAIFKIDSQSLFNLECELENLLTSYNLNNQIDDEYLYELDSKFHNTLYLASENTCVKEILKTLEIKIHRYQYKAYKVSNTGKEATIQHLNILKEVKSKNLENVKKLLEEHIKWSFEILKDAMLK</sequence>
<dbReference type="InterPro" id="IPR011711">
    <property type="entry name" value="GntR_C"/>
</dbReference>
<evidence type="ECO:0000256" key="3">
    <source>
        <dbReference type="ARBA" id="ARBA00023163"/>
    </source>
</evidence>
<accession>A0AAD0ALY0</accession>
<evidence type="ECO:0000313" key="5">
    <source>
        <dbReference type="EMBL" id="ATV61861.1"/>
    </source>
</evidence>
<evidence type="ECO:0000313" key="6">
    <source>
        <dbReference type="Proteomes" id="UP000228552"/>
    </source>
</evidence>
<dbReference type="InterPro" id="IPR036390">
    <property type="entry name" value="WH_DNA-bd_sf"/>
</dbReference>
<evidence type="ECO:0000256" key="1">
    <source>
        <dbReference type="ARBA" id="ARBA00023015"/>
    </source>
</evidence>
<keyword evidence="2" id="KW-0238">DNA-binding</keyword>
<reference evidence="5 6" key="1">
    <citation type="submission" date="2017-11" db="EMBL/GenBank/DDBJ databases">
        <title>Genome sequencing of Fusobacterium periodonticum KCOM 1263.</title>
        <authorList>
            <person name="Kook J.-K."/>
            <person name="Park S.-N."/>
            <person name="Lim Y.K."/>
        </authorList>
    </citation>
    <scope>NUCLEOTIDE SEQUENCE [LARGE SCALE GENOMIC DNA]</scope>
    <source>
        <strain evidence="5 6">KCOM 1263</strain>
    </source>
</reference>
<dbReference type="EMBL" id="CP024700">
    <property type="protein sequence ID" value="ATV61861.1"/>
    <property type="molecule type" value="Genomic_DNA"/>
</dbReference>
<dbReference type="PANTHER" id="PTHR43537:SF24">
    <property type="entry name" value="GLUCONATE OPERON TRANSCRIPTIONAL REPRESSOR"/>
    <property type="match status" value="1"/>
</dbReference>
<proteinExistence type="predicted"/>
<dbReference type="InterPro" id="IPR000524">
    <property type="entry name" value="Tscrpt_reg_HTH_GntR"/>
</dbReference>
<dbReference type="Pfam" id="PF07729">
    <property type="entry name" value="FCD"/>
    <property type="match status" value="1"/>
</dbReference>
<protein>
    <recommendedName>
        <fullName evidence="4">HTH gntR-type domain-containing protein</fullName>
    </recommendedName>
</protein>
<evidence type="ECO:0000256" key="2">
    <source>
        <dbReference type="ARBA" id="ARBA00023125"/>
    </source>
</evidence>
<keyword evidence="3" id="KW-0804">Transcription</keyword>
<dbReference type="PROSITE" id="PS50949">
    <property type="entry name" value="HTH_GNTR"/>
    <property type="match status" value="1"/>
</dbReference>
<dbReference type="InterPro" id="IPR008920">
    <property type="entry name" value="TF_FadR/GntR_C"/>
</dbReference>
<dbReference type="SMART" id="SM00345">
    <property type="entry name" value="HTH_GNTR"/>
    <property type="match status" value="1"/>
</dbReference>
<dbReference type="SUPFAM" id="SSF48008">
    <property type="entry name" value="GntR ligand-binding domain-like"/>
    <property type="match status" value="1"/>
</dbReference>
<feature type="domain" description="HTH gntR-type" evidence="4">
    <location>
        <begin position="19"/>
        <end position="86"/>
    </location>
</feature>
<gene>
    <name evidence="5" type="ORF">CTM74_08490</name>
</gene>
<keyword evidence="6" id="KW-1185">Reference proteome</keyword>
<dbReference type="GO" id="GO:0003700">
    <property type="term" value="F:DNA-binding transcription factor activity"/>
    <property type="evidence" value="ECO:0007669"/>
    <property type="project" value="InterPro"/>
</dbReference>
<evidence type="ECO:0000259" key="4">
    <source>
        <dbReference type="PROSITE" id="PS50949"/>
    </source>
</evidence>
<dbReference type="Gene3D" id="1.10.10.10">
    <property type="entry name" value="Winged helix-like DNA-binding domain superfamily/Winged helix DNA-binding domain"/>
    <property type="match status" value="1"/>
</dbReference>
<name>A0AAD0ALY0_9FUSO</name>
<organism evidence="5 6">
    <name type="scientific">Fusobacterium pseudoperiodonticum</name>
    <dbReference type="NCBI Taxonomy" id="2663009"/>
    <lineage>
        <taxon>Bacteria</taxon>
        <taxon>Fusobacteriati</taxon>
        <taxon>Fusobacteriota</taxon>
        <taxon>Fusobacteriia</taxon>
        <taxon>Fusobacteriales</taxon>
        <taxon>Fusobacteriaceae</taxon>
        <taxon>Fusobacterium</taxon>
    </lineage>
</organism>
<dbReference type="SMART" id="SM00895">
    <property type="entry name" value="FCD"/>
    <property type="match status" value="1"/>
</dbReference>
<dbReference type="SUPFAM" id="SSF46785">
    <property type="entry name" value="Winged helix' DNA-binding domain"/>
    <property type="match status" value="1"/>
</dbReference>
<dbReference type="PANTHER" id="PTHR43537">
    <property type="entry name" value="TRANSCRIPTIONAL REGULATOR, GNTR FAMILY"/>
    <property type="match status" value="1"/>
</dbReference>
<dbReference type="GO" id="GO:0003677">
    <property type="term" value="F:DNA binding"/>
    <property type="evidence" value="ECO:0007669"/>
    <property type="project" value="UniProtKB-KW"/>
</dbReference>
<dbReference type="AlphaFoldDB" id="A0AAD0ALY0"/>